<keyword evidence="2" id="KW-0430">Lectin</keyword>
<dbReference type="EnsemblPlants" id="evm.model.08.1946">
    <property type="protein sequence ID" value="cds.evm.model.08.1946"/>
    <property type="gene ID" value="evm.TU.08.1946"/>
</dbReference>
<accession>A0A803QAA7</accession>
<evidence type="ECO:0000313" key="5">
    <source>
        <dbReference type="Proteomes" id="UP000596661"/>
    </source>
</evidence>
<evidence type="ECO:0000313" key="4">
    <source>
        <dbReference type="EnsemblPlants" id="cds.evm.model.08.1946"/>
    </source>
</evidence>
<evidence type="ECO:0000256" key="1">
    <source>
        <dbReference type="ARBA" id="ARBA00006568"/>
    </source>
</evidence>
<organism evidence="4 5">
    <name type="scientific">Cannabis sativa</name>
    <name type="common">Hemp</name>
    <name type="synonym">Marijuana</name>
    <dbReference type="NCBI Taxonomy" id="3483"/>
    <lineage>
        <taxon>Eukaryota</taxon>
        <taxon>Viridiplantae</taxon>
        <taxon>Streptophyta</taxon>
        <taxon>Embryophyta</taxon>
        <taxon>Tracheophyta</taxon>
        <taxon>Spermatophyta</taxon>
        <taxon>Magnoliopsida</taxon>
        <taxon>eudicotyledons</taxon>
        <taxon>Gunneridae</taxon>
        <taxon>Pentapetalae</taxon>
        <taxon>rosids</taxon>
        <taxon>fabids</taxon>
        <taxon>Rosales</taxon>
        <taxon>Cannabaceae</taxon>
        <taxon>Cannabis</taxon>
    </lineage>
</organism>
<proteinExistence type="inferred from homology"/>
<dbReference type="Pfam" id="PF01419">
    <property type="entry name" value="Jacalin"/>
    <property type="match status" value="1"/>
</dbReference>
<protein>
    <recommendedName>
        <fullName evidence="3">Jacalin-type lectin domain-containing protein</fullName>
    </recommendedName>
</protein>
<dbReference type="GO" id="GO:0030246">
    <property type="term" value="F:carbohydrate binding"/>
    <property type="evidence" value="ECO:0007669"/>
    <property type="project" value="UniProtKB-KW"/>
</dbReference>
<dbReference type="InterPro" id="IPR001229">
    <property type="entry name" value="Jacalin-like_lectin_dom"/>
</dbReference>
<dbReference type="EMBL" id="UZAU01000717">
    <property type="status" value="NOT_ANNOTATED_CDS"/>
    <property type="molecule type" value="Genomic_DNA"/>
</dbReference>
<dbReference type="Gramene" id="evm.model.08.1946">
    <property type="protein sequence ID" value="cds.evm.model.08.1946"/>
    <property type="gene ID" value="evm.TU.08.1946"/>
</dbReference>
<dbReference type="Gene3D" id="2.100.10.30">
    <property type="entry name" value="Jacalin-like lectin domain"/>
    <property type="match status" value="1"/>
</dbReference>
<dbReference type="OMA" id="ICKGESS"/>
<dbReference type="AlphaFoldDB" id="A0A803QAA7"/>
<dbReference type="SUPFAM" id="SSF51101">
    <property type="entry name" value="Mannose-binding lectins"/>
    <property type="match status" value="1"/>
</dbReference>
<sequence>MSTPVMLCQGYSSTTGKSLSTVVTGTGKFDGSKQEVIYTICKGESSVMKMINVKQSFNLKIKDDLGSIHEKMNFISKLNMSEKDLAIVVHARRIKTKYITSARFLSNIHIEDMCNFFLEYGDTYISSISTGGEYIGVYKFHTETEKSRTDLEAELRGQGILQFGTIDADFHLKLKQAVTNTQTQVSFFQTMLGLDDVQLPDPEDMVNFARKFPSHAFIKSTVLAFETNGYEHVVGVPHGFHLIASNRNILIGTGPRDLGLAGELAKVSKLMDKINEIKSIYEFYGGYTDPDLNEIAFHAKGDMESLQKILSNFQTNPIQDLTAIPRPQLTSLSKGMPQLQHSTSFSPVLGRGEGGNTEQFHSSTEADAYIENKTRITSIQMRSDGNRMKSLIVDYESTMVGKHTDIYGKDEGRSCGKLVLEHDHFIKEISALYDSHELHGLRITLDDDRVLDTLGDRSSNVFSKFFDKLFHPTHLTRFPLPSGSFTVGFKGSYSDVIHNIQLIYGGFQPAKWSPF</sequence>
<name>A0A803QAA7_CANSA</name>
<keyword evidence="5" id="KW-1185">Reference proteome</keyword>
<feature type="domain" description="Jacalin-type lectin" evidence="3">
    <location>
        <begin position="372"/>
        <end position="501"/>
    </location>
</feature>
<dbReference type="InterPro" id="IPR036404">
    <property type="entry name" value="Jacalin-like_lectin_dom_sf"/>
</dbReference>
<reference evidence="4" key="2">
    <citation type="submission" date="2021-03" db="UniProtKB">
        <authorList>
            <consortium name="EnsemblPlants"/>
        </authorList>
    </citation>
    <scope>IDENTIFICATION</scope>
</reference>
<comment type="similarity">
    <text evidence="1">Belongs to the jacalin lectin family.</text>
</comment>
<dbReference type="Proteomes" id="UP000596661">
    <property type="component" value="Chromosome 8"/>
</dbReference>
<evidence type="ECO:0000259" key="3">
    <source>
        <dbReference type="Pfam" id="PF01419"/>
    </source>
</evidence>
<reference evidence="4" key="1">
    <citation type="submission" date="2018-11" db="EMBL/GenBank/DDBJ databases">
        <authorList>
            <person name="Grassa J C."/>
        </authorList>
    </citation>
    <scope>NUCLEOTIDE SEQUENCE [LARGE SCALE GENOMIC DNA]</scope>
</reference>
<evidence type="ECO:0000256" key="2">
    <source>
        <dbReference type="ARBA" id="ARBA00022734"/>
    </source>
</evidence>